<dbReference type="Pfam" id="PF14322">
    <property type="entry name" value="SusD-like_3"/>
    <property type="match status" value="1"/>
</dbReference>
<feature type="domain" description="RagB/SusD" evidence="6">
    <location>
        <begin position="282"/>
        <end position="605"/>
    </location>
</feature>
<evidence type="ECO:0000313" key="8">
    <source>
        <dbReference type="EMBL" id="PWB07502.1"/>
    </source>
</evidence>
<keyword evidence="3" id="KW-0732">Signal</keyword>
<dbReference type="InterPro" id="IPR012944">
    <property type="entry name" value="SusD_RagB_dom"/>
</dbReference>
<comment type="caution">
    <text evidence="8">The sequence shown here is derived from an EMBL/GenBank/DDBJ whole genome shotgun (WGS) entry which is preliminary data.</text>
</comment>
<dbReference type="Gene3D" id="1.25.40.390">
    <property type="match status" value="1"/>
</dbReference>
<dbReference type="RefSeq" id="WP_107036081.1">
    <property type="nucleotide sequence ID" value="NZ_CAOMZA010000018.1"/>
</dbReference>
<comment type="similarity">
    <text evidence="2">Belongs to the SusD family.</text>
</comment>
<gene>
    <name evidence="8" type="ORF">C5O25_07295</name>
</gene>
<name>A0A2V1IUK1_9BACT</name>
<evidence type="ECO:0000256" key="4">
    <source>
        <dbReference type="ARBA" id="ARBA00023136"/>
    </source>
</evidence>
<evidence type="ECO:0000256" key="3">
    <source>
        <dbReference type="ARBA" id="ARBA00022729"/>
    </source>
</evidence>
<reference evidence="9" key="1">
    <citation type="submission" date="2018-02" db="EMBL/GenBank/DDBJ databases">
        <authorList>
            <person name="Clavel T."/>
            <person name="Strowig T."/>
        </authorList>
    </citation>
    <scope>NUCLEOTIDE SEQUENCE [LARGE SCALE GENOMIC DNA]</scope>
    <source>
        <strain evidence="9">DSM 100764</strain>
    </source>
</reference>
<dbReference type="Proteomes" id="UP000244925">
    <property type="component" value="Unassembled WGS sequence"/>
</dbReference>
<accession>A0A2V1IUK1</accession>
<dbReference type="PROSITE" id="PS51257">
    <property type="entry name" value="PROKAR_LIPOPROTEIN"/>
    <property type="match status" value="1"/>
</dbReference>
<dbReference type="Pfam" id="PF07980">
    <property type="entry name" value="SusD_RagB"/>
    <property type="match status" value="1"/>
</dbReference>
<proteinExistence type="inferred from homology"/>
<evidence type="ECO:0000259" key="7">
    <source>
        <dbReference type="Pfam" id="PF14322"/>
    </source>
</evidence>
<keyword evidence="9" id="KW-1185">Reference proteome</keyword>
<evidence type="ECO:0000256" key="2">
    <source>
        <dbReference type="ARBA" id="ARBA00006275"/>
    </source>
</evidence>
<dbReference type="GO" id="GO:0009279">
    <property type="term" value="C:cell outer membrane"/>
    <property type="evidence" value="ECO:0007669"/>
    <property type="project" value="UniProtKB-SubCell"/>
</dbReference>
<feature type="domain" description="SusD-like N-terminal" evidence="7">
    <location>
        <begin position="91"/>
        <end position="206"/>
    </location>
</feature>
<dbReference type="SUPFAM" id="SSF48452">
    <property type="entry name" value="TPR-like"/>
    <property type="match status" value="1"/>
</dbReference>
<evidence type="ECO:0000313" key="9">
    <source>
        <dbReference type="Proteomes" id="UP000244925"/>
    </source>
</evidence>
<sequence>MKLKYIASAVVACGLLQACDYTDLKPLEGFSDPTFWNTVDDLELYATGLFGNFGGASSTGDSESDNMVPATISSYLFDTYVTANASGWSYNDWSTIRQCNYFLNRYQRVEGNEADINKYVAEVRMIRALAYYSKVRTFGNVPWYESDLQTNDEELLYKTQDPRSVVVPNIIADLEFAAQWLPDGGNEVMGRPSKDAARALLARVCLYFGTYVKYHNANEECMKGCEGLDANALLKKAADASQAIMNTGKYDIVKVDAPSEAPQPAGDPLYYHNLFIQTQLWGNKENIFARYYTINLVTNEVGRQEGKNNLGFSKDFAMSYLMKNGLPIANAGSGYKGDDSYADEFDGRDPRMIQTIGNAAMLWYPSEDYPRRDLLATANGACTGYSSWKFHSSDYEQQQPQSCTFDWFLFRYAETLLINAEANAELGTCTQDVLDNTVNKLRDRVGMAHLTTSPVADAAPVDYGYSVSPLIYEIRRERRVELAHEGFRMDDLKRWNAMKLLENPLTFLGIKVTPQQEAFFAVDGDFSEEYIDAETGQPIQTGITFGGDNGLKVISYNGDKYLMVYGNEPLYPEGRKWKTNDKRWLYPIPLTQLQYNKNLVQNYGWDVPSAE</sequence>
<protein>
    <submittedName>
        <fullName evidence="8">RagB/SusD family nutrient uptake outer membrane protein</fullName>
    </submittedName>
</protein>
<evidence type="ECO:0000256" key="5">
    <source>
        <dbReference type="ARBA" id="ARBA00023237"/>
    </source>
</evidence>
<dbReference type="EMBL" id="PUBV01000012">
    <property type="protein sequence ID" value="PWB07502.1"/>
    <property type="molecule type" value="Genomic_DNA"/>
</dbReference>
<dbReference type="AlphaFoldDB" id="A0A2V1IUK1"/>
<keyword evidence="5" id="KW-0998">Cell outer membrane</keyword>
<organism evidence="8 9">
    <name type="scientific">Paramuribaculum intestinale</name>
    <dbReference type="NCBI Taxonomy" id="2094151"/>
    <lineage>
        <taxon>Bacteria</taxon>
        <taxon>Pseudomonadati</taxon>
        <taxon>Bacteroidota</taxon>
        <taxon>Bacteroidia</taxon>
        <taxon>Bacteroidales</taxon>
        <taxon>Muribaculaceae</taxon>
        <taxon>Paramuribaculum</taxon>
    </lineage>
</organism>
<dbReference type="InterPro" id="IPR033985">
    <property type="entry name" value="SusD-like_N"/>
</dbReference>
<dbReference type="InterPro" id="IPR011990">
    <property type="entry name" value="TPR-like_helical_dom_sf"/>
</dbReference>
<evidence type="ECO:0000259" key="6">
    <source>
        <dbReference type="Pfam" id="PF07980"/>
    </source>
</evidence>
<comment type="subcellular location">
    <subcellularLocation>
        <location evidence="1">Cell outer membrane</location>
    </subcellularLocation>
</comment>
<evidence type="ECO:0000256" key="1">
    <source>
        <dbReference type="ARBA" id="ARBA00004442"/>
    </source>
</evidence>
<keyword evidence="4" id="KW-0472">Membrane</keyword>